<organism evidence="7 8">
    <name type="scientific">Kroppenstedtia sanguinis</name>
    <dbReference type="NCBI Taxonomy" id="1380684"/>
    <lineage>
        <taxon>Bacteria</taxon>
        <taxon>Bacillati</taxon>
        <taxon>Bacillota</taxon>
        <taxon>Bacilli</taxon>
        <taxon>Bacillales</taxon>
        <taxon>Thermoactinomycetaceae</taxon>
        <taxon>Kroppenstedtia</taxon>
    </lineage>
</organism>
<protein>
    <submittedName>
        <fullName evidence="7">ABC transporter permease</fullName>
    </submittedName>
</protein>
<reference evidence="8" key="1">
    <citation type="journal article" date="2019" name="Int. J. Syst. Evol. Microbiol.">
        <title>The Global Catalogue of Microorganisms (GCM) 10K type strain sequencing project: providing services to taxonomists for standard genome sequencing and annotation.</title>
        <authorList>
            <consortium name="The Broad Institute Genomics Platform"/>
            <consortium name="The Broad Institute Genome Sequencing Center for Infectious Disease"/>
            <person name="Wu L."/>
            <person name="Ma J."/>
        </authorList>
    </citation>
    <scope>NUCLEOTIDE SEQUENCE [LARGE SCALE GENOMIC DNA]</scope>
    <source>
        <strain evidence="8">S1</strain>
    </source>
</reference>
<evidence type="ECO:0000256" key="3">
    <source>
        <dbReference type="ARBA" id="ARBA00022989"/>
    </source>
</evidence>
<name>A0ABW4CBM8_9BACL</name>
<comment type="subcellular location">
    <subcellularLocation>
        <location evidence="1">Membrane</location>
        <topology evidence="1">Multi-pass membrane protein</topology>
    </subcellularLocation>
</comment>
<dbReference type="Pfam" id="PF12698">
    <property type="entry name" value="ABC2_membrane_3"/>
    <property type="match status" value="1"/>
</dbReference>
<feature type="domain" description="ABC-2 type transporter transmembrane" evidence="6">
    <location>
        <begin position="42"/>
        <end position="217"/>
    </location>
</feature>
<evidence type="ECO:0000313" key="8">
    <source>
        <dbReference type="Proteomes" id="UP001597282"/>
    </source>
</evidence>
<feature type="transmembrane region" description="Helical" evidence="5">
    <location>
        <begin position="117"/>
        <end position="140"/>
    </location>
</feature>
<evidence type="ECO:0000259" key="6">
    <source>
        <dbReference type="Pfam" id="PF12698"/>
    </source>
</evidence>
<feature type="transmembrane region" description="Helical" evidence="5">
    <location>
        <begin position="88"/>
        <end position="111"/>
    </location>
</feature>
<evidence type="ECO:0000256" key="4">
    <source>
        <dbReference type="ARBA" id="ARBA00023136"/>
    </source>
</evidence>
<evidence type="ECO:0000256" key="2">
    <source>
        <dbReference type="ARBA" id="ARBA00022692"/>
    </source>
</evidence>
<keyword evidence="8" id="KW-1185">Reference proteome</keyword>
<feature type="transmembrane region" description="Helical" evidence="5">
    <location>
        <begin position="198"/>
        <end position="219"/>
    </location>
</feature>
<dbReference type="Proteomes" id="UP001597282">
    <property type="component" value="Unassembled WGS sequence"/>
</dbReference>
<gene>
    <name evidence="7" type="ORF">ACFQ4Y_10210</name>
</gene>
<evidence type="ECO:0000313" key="7">
    <source>
        <dbReference type="EMBL" id="MFD1427298.1"/>
    </source>
</evidence>
<proteinExistence type="predicted"/>
<keyword evidence="2 5" id="KW-0812">Transmembrane</keyword>
<feature type="transmembrane region" description="Helical" evidence="5">
    <location>
        <begin position="12"/>
        <end position="32"/>
    </location>
</feature>
<sequence length="226" mass="24954">MGAIFEKDLKDFMKNMMLLMMPIIPLVLSLLYSRLGGEQGASLFMSYIIIGTTFATVTSACIMTMMAEENEKKTLRGLVQSPASMLDILLGKSLVTGLMTWITLILSLIIYDISPFLNVQAVIGLILLFLFFLFLGIGVGLFTKSVAATSPYLMPIMFLFGFTPMIHMLGLDPDSLAIQIADAFPLPQLIEMHHSSSWLSLGVVAIWMLGAAGFAWFCFKKTRTDD</sequence>
<feature type="transmembrane region" description="Helical" evidence="5">
    <location>
        <begin position="152"/>
        <end position="170"/>
    </location>
</feature>
<comment type="caution">
    <text evidence="7">The sequence shown here is derived from an EMBL/GenBank/DDBJ whole genome shotgun (WGS) entry which is preliminary data.</text>
</comment>
<feature type="transmembrane region" description="Helical" evidence="5">
    <location>
        <begin position="44"/>
        <end position="67"/>
    </location>
</feature>
<evidence type="ECO:0000256" key="5">
    <source>
        <dbReference type="SAM" id="Phobius"/>
    </source>
</evidence>
<dbReference type="EMBL" id="JBHTNU010000008">
    <property type="protein sequence ID" value="MFD1427298.1"/>
    <property type="molecule type" value="Genomic_DNA"/>
</dbReference>
<accession>A0ABW4CBM8</accession>
<keyword evidence="4 5" id="KW-0472">Membrane</keyword>
<evidence type="ECO:0000256" key="1">
    <source>
        <dbReference type="ARBA" id="ARBA00004141"/>
    </source>
</evidence>
<keyword evidence="3 5" id="KW-1133">Transmembrane helix</keyword>
<dbReference type="InterPro" id="IPR013525">
    <property type="entry name" value="ABC2_TM"/>
</dbReference>